<organism evidence="4 5">
    <name type="scientific">Podospora appendiculata</name>
    <dbReference type="NCBI Taxonomy" id="314037"/>
    <lineage>
        <taxon>Eukaryota</taxon>
        <taxon>Fungi</taxon>
        <taxon>Dikarya</taxon>
        <taxon>Ascomycota</taxon>
        <taxon>Pezizomycotina</taxon>
        <taxon>Sordariomycetes</taxon>
        <taxon>Sordariomycetidae</taxon>
        <taxon>Sordariales</taxon>
        <taxon>Podosporaceae</taxon>
        <taxon>Podospora</taxon>
    </lineage>
</organism>
<evidence type="ECO:0000256" key="1">
    <source>
        <dbReference type="ARBA" id="ARBA00022737"/>
    </source>
</evidence>
<dbReference type="Proteomes" id="UP001270362">
    <property type="component" value="Unassembled WGS sequence"/>
</dbReference>
<protein>
    <recommendedName>
        <fullName evidence="3">Nephrocystin 3-like N-terminal domain-containing protein</fullName>
    </recommendedName>
</protein>
<dbReference type="Gene3D" id="3.40.50.300">
    <property type="entry name" value="P-loop containing nucleotide triphosphate hydrolases"/>
    <property type="match status" value="1"/>
</dbReference>
<evidence type="ECO:0000313" key="4">
    <source>
        <dbReference type="EMBL" id="KAK3684184.1"/>
    </source>
</evidence>
<dbReference type="InterPro" id="IPR027417">
    <property type="entry name" value="P-loop_NTPase"/>
</dbReference>
<gene>
    <name evidence="4" type="ORF">B0T22DRAFT_520823</name>
</gene>
<dbReference type="EMBL" id="JAULSO010000004">
    <property type="protein sequence ID" value="KAK3684184.1"/>
    <property type="molecule type" value="Genomic_DNA"/>
</dbReference>
<evidence type="ECO:0000256" key="2">
    <source>
        <dbReference type="SAM" id="MobiDB-lite"/>
    </source>
</evidence>
<keyword evidence="1" id="KW-0677">Repeat</keyword>
<accession>A0AAE0X3L3</accession>
<dbReference type="PANTHER" id="PTHR10039">
    <property type="entry name" value="AMELOGENIN"/>
    <property type="match status" value="1"/>
</dbReference>
<dbReference type="Pfam" id="PF24883">
    <property type="entry name" value="NPHP3_N"/>
    <property type="match status" value="1"/>
</dbReference>
<evidence type="ECO:0000313" key="5">
    <source>
        <dbReference type="Proteomes" id="UP001270362"/>
    </source>
</evidence>
<reference evidence="4" key="1">
    <citation type="journal article" date="2023" name="Mol. Phylogenet. Evol.">
        <title>Genome-scale phylogeny and comparative genomics of the fungal order Sordariales.</title>
        <authorList>
            <person name="Hensen N."/>
            <person name="Bonometti L."/>
            <person name="Westerberg I."/>
            <person name="Brannstrom I.O."/>
            <person name="Guillou S."/>
            <person name="Cros-Aarteil S."/>
            <person name="Calhoun S."/>
            <person name="Haridas S."/>
            <person name="Kuo A."/>
            <person name="Mondo S."/>
            <person name="Pangilinan J."/>
            <person name="Riley R."/>
            <person name="LaButti K."/>
            <person name="Andreopoulos B."/>
            <person name="Lipzen A."/>
            <person name="Chen C."/>
            <person name="Yan M."/>
            <person name="Daum C."/>
            <person name="Ng V."/>
            <person name="Clum A."/>
            <person name="Steindorff A."/>
            <person name="Ohm R.A."/>
            <person name="Martin F."/>
            <person name="Silar P."/>
            <person name="Natvig D.O."/>
            <person name="Lalanne C."/>
            <person name="Gautier V."/>
            <person name="Ament-Velasquez S.L."/>
            <person name="Kruys A."/>
            <person name="Hutchinson M.I."/>
            <person name="Powell A.J."/>
            <person name="Barry K."/>
            <person name="Miller A.N."/>
            <person name="Grigoriev I.V."/>
            <person name="Debuchy R."/>
            <person name="Gladieux P."/>
            <person name="Hiltunen Thoren M."/>
            <person name="Johannesson H."/>
        </authorList>
    </citation>
    <scope>NUCLEOTIDE SEQUENCE</scope>
    <source>
        <strain evidence="4">CBS 314.62</strain>
    </source>
</reference>
<dbReference type="InterPro" id="IPR056884">
    <property type="entry name" value="NPHP3-like_N"/>
</dbReference>
<keyword evidence="5" id="KW-1185">Reference proteome</keyword>
<feature type="region of interest" description="Disordered" evidence="2">
    <location>
        <begin position="389"/>
        <end position="452"/>
    </location>
</feature>
<feature type="domain" description="Nephrocystin 3-like N-terminal" evidence="3">
    <location>
        <begin position="38"/>
        <end position="206"/>
    </location>
</feature>
<proteinExistence type="predicted"/>
<sequence>MQPRQRLRIALKQVLCSTSAADDVEETFVRNKRALLEGTGAWLFEEPFSNEWIQRNSAALCILGGPGSGKSFLATAIIQLLMQQAPTVAVAYFIVKENNEYLRDANIILKTLAWQLLNQDRNFKQHAVNVCGTRINTITAEDTWENLFLGHYRLSEGHSVTPAVLVFDGLDEATSATGSILIGLMKDLVFFLGKDPRPIQILVVGRGSIRTNLSFHCLQQVRCIEVSRLKNGDDINYIKKRLQTLEILHELCQLKPDGWKRASKEGGRILKRVSQGANGIFLWAKLLLDSLMGKGLSQIQAVLASPPSTLDDMISSVFARIARDEELNQDVVRKILLFMVYARRSLLFGELSIIASLPGREPNHLLWRHVRGQLSSLLELKYPYPYDPDHDHDLEATANPDPPPPESGHGAERCDSDDEKPLDFSCASDDGHEIDDVPASGGDDTDTKADGVVVEPDHTNTQKESEAFISHLSWGQAFTQVAFYHTRIRDFLAEESDAKTRRTTQK</sequence>
<dbReference type="SUPFAM" id="SSF52540">
    <property type="entry name" value="P-loop containing nucleoside triphosphate hydrolases"/>
    <property type="match status" value="1"/>
</dbReference>
<reference evidence="4" key="2">
    <citation type="submission" date="2023-06" db="EMBL/GenBank/DDBJ databases">
        <authorList>
            <consortium name="Lawrence Berkeley National Laboratory"/>
            <person name="Haridas S."/>
            <person name="Hensen N."/>
            <person name="Bonometti L."/>
            <person name="Westerberg I."/>
            <person name="Brannstrom I.O."/>
            <person name="Guillou S."/>
            <person name="Cros-Aarteil S."/>
            <person name="Calhoun S."/>
            <person name="Kuo A."/>
            <person name="Mondo S."/>
            <person name="Pangilinan J."/>
            <person name="Riley R."/>
            <person name="Labutti K."/>
            <person name="Andreopoulos B."/>
            <person name="Lipzen A."/>
            <person name="Chen C."/>
            <person name="Yanf M."/>
            <person name="Daum C."/>
            <person name="Ng V."/>
            <person name="Clum A."/>
            <person name="Steindorff A."/>
            <person name="Ohm R."/>
            <person name="Martin F."/>
            <person name="Silar P."/>
            <person name="Natvig D."/>
            <person name="Lalanne C."/>
            <person name="Gautier V."/>
            <person name="Ament-Velasquez S.L."/>
            <person name="Kruys A."/>
            <person name="Hutchinson M.I."/>
            <person name="Powell A.J."/>
            <person name="Barry K."/>
            <person name="Miller A.N."/>
            <person name="Grigoriev I.V."/>
            <person name="Debuchy R."/>
            <person name="Gladieux P."/>
            <person name="Thoren M.H."/>
            <person name="Johannesson H."/>
        </authorList>
    </citation>
    <scope>NUCLEOTIDE SEQUENCE</scope>
    <source>
        <strain evidence="4">CBS 314.62</strain>
    </source>
</reference>
<dbReference type="PANTHER" id="PTHR10039:SF17">
    <property type="entry name" value="FUNGAL STAND N-TERMINAL GOODBYE DOMAIN-CONTAINING PROTEIN-RELATED"/>
    <property type="match status" value="1"/>
</dbReference>
<evidence type="ECO:0000259" key="3">
    <source>
        <dbReference type="Pfam" id="PF24883"/>
    </source>
</evidence>
<dbReference type="AlphaFoldDB" id="A0AAE0X3L3"/>
<comment type="caution">
    <text evidence="4">The sequence shown here is derived from an EMBL/GenBank/DDBJ whole genome shotgun (WGS) entry which is preliminary data.</text>
</comment>
<name>A0AAE0X3L3_9PEZI</name>
<feature type="compositionally biased region" description="Basic and acidic residues" evidence="2">
    <location>
        <begin position="409"/>
        <end position="422"/>
    </location>
</feature>